<evidence type="ECO:0000256" key="7">
    <source>
        <dbReference type="ARBA" id="ARBA00022723"/>
    </source>
</evidence>
<dbReference type="GO" id="GO:0030247">
    <property type="term" value="F:polysaccharide binding"/>
    <property type="evidence" value="ECO:0007669"/>
    <property type="project" value="InterPro"/>
</dbReference>
<evidence type="ECO:0000256" key="11">
    <source>
        <dbReference type="ARBA" id="ARBA00022833"/>
    </source>
</evidence>
<evidence type="ECO:0000256" key="4">
    <source>
        <dbReference type="ARBA" id="ARBA00012483"/>
    </source>
</evidence>
<sequence length="266" mass="30369">MTFSKQIFSLFFLLFFPLRHASNPRNGSSNPIRCGPLEVPIRFPFCDHAGFNLHCNDLNKTVLELPMSGTFLVQDIDYINQQIYIKDPENCWPKRLSTFNISGSPFFHRYDMFYTLLACPNEVVSPSWYPSIRCLNTSTSTFFATNNSDLAKSMLPSCKIVEILHVRANSRFKEIGFSSYLNSRSLTLEWNSPNCKDCEVDNLRCGFKNKTSLEVECFDAKKPGTDSIGFLCCSSYFLMIQENSIYATDEEEVACFGWKISTPSNL</sequence>
<keyword evidence="9" id="KW-0863">Zinc-finger</keyword>
<name>A0A565BQ52_9BRAS</name>
<dbReference type="InterPro" id="IPR025287">
    <property type="entry name" value="WAK_GUB"/>
</dbReference>
<dbReference type="InterPro" id="IPR046948">
    <property type="entry name" value="ATL20-22-like"/>
</dbReference>
<keyword evidence="12" id="KW-1133">Transmembrane helix</keyword>
<keyword evidence="7" id="KW-0479">Metal-binding</keyword>
<feature type="chain" id="PRO_5022019186" description="RING-type E3 ubiquitin transferase" evidence="15">
    <location>
        <begin position="22"/>
        <end position="266"/>
    </location>
</feature>
<accession>A0A565BQ52</accession>
<keyword evidence="10" id="KW-0833">Ubl conjugation pathway</keyword>
<evidence type="ECO:0000256" key="6">
    <source>
        <dbReference type="ARBA" id="ARBA00022692"/>
    </source>
</evidence>
<dbReference type="AlphaFoldDB" id="A0A565BQ52"/>
<evidence type="ECO:0000256" key="13">
    <source>
        <dbReference type="ARBA" id="ARBA00023136"/>
    </source>
</evidence>
<dbReference type="PANTHER" id="PTHR46279">
    <property type="entry name" value="RING/U-BOX SUPERFAMILY PROTEIN"/>
    <property type="match status" value="1"/>
</dbReference>
<evidence type="ECO:0000256" key="15">
    <source>
        <dbReference type="SAM" id="SignalP"/>
    </source>
</evidence>
<dbReference type="Pfam" id="PF13947">
    <property type="entry name" value="GUB_WAK_bind"/>
    <property type="match status" value="1"/>
</dbReference>
<comment type="pathway">
    <text evidence="3">Protein modification; protein ubiquitination.</text>
</comment>
<keyword evidence="6" id="KW-0812">Transmembrane</keyword>
<evidence type="ECO:0000259" key="16">
    <source>
        <dbReference type="Pfam" id="PF13947"/>
    </source>
</evidence>
<comment type="catalytic activity">
    <reaction evidence="1">
        <text>S-ubiquitinyl-[E2 ubiquitin-conjugating enzyme]-L-cysteine + [acceptor protein]-L-lysine = [E2 ubiquitin-conjugating enzyme]-L-cysteine + N(6)-ubiquitinyl-[acceptor protein]-L-lysine.</text>
        <dbReference type="EC" id="2.3.2.27"/>
    </reaction>
</comment>
<evidence type="ECO:0000313" key="18">
    <source>
        <dbReference type="Proteomes" id="UP000489600"/>
    </source>
</evidence>
<comment type="caution">
    <text evidence="17">The sequence shown here is derived from an EMBL/GenBank/DDBJ whole genome shotgun (WGS) entry which is preliminary data.</text>
</comment>
<protein>
    <recommendedName>
        <fullName evidence="4">RING-type E3 ubiquitin transferase</fullName>
        <ecNumber evidence="4">2.3.2.27</ecNumber>
    </recommendedName>
</protein>
<dbReference type="GO" id="GO:0016020">
    <property type="term" value="C:membrane"/>
    <property type="evidence" value="ECO:0007669"/>
    <property type="project" value="UniProtKB-SubCell"/>
</dbReference>
<dbReference type="PANTHER" id="PTHR46279:SF14">
    <property type="entry name" value="RING-H2 FINGER PROTEIN ATL20-RELATED"/>
    <property type="match status" value="1"/>
</dbReference>
<dbReference type="GO" id="GO:0061630">
    <property type="term" value="F:ubiquitin protein ligase activity"/>
    <property type="evidence" value="ECO:0007669"/>
    <property type="project" value="UniProtKB-EC"/>
</dbReference>
<dbReference type="GO" id="GO:0008270">
    <property type="term" value="F:zinc ion binding"/>
    <property type="evidence" value="ECO:0007669"/>
    <property type="project" value="UniProtKB-KW"/>
</dbReference>
<keyword evidence="18" id="KW-1185">Reference proteome</keyword>
<proteinExistence type="inferred from homology"/>
<evidence type="ECO:0000256" key="12">
    <source>
        <dbReference type="ARBA" id="ARBA00022989"/>
    </source>
</evidence>
<comment type="subcellular location">
    <subcellularLocation>
        <location evidence="2">Membrane</location>
        <topology evidence="2">Single-pass membrane protein</topology>
    </subcellularLocation>
</comment>
<organism evidence="17 18">
    <name type="scientific">Arabis nemorensis</name>
    <dbReference type="NCBI Taxonomy" id="586526"/>
    <lineage>
        <taxon>Eukaryota</taxon>
        <taxon>Viridiplantae</taxon>
        <taxon>Streptophyta</taxon>
        <taxon>Embryophyta</taxon>
        <taxon>Tracheophyta</taxon>
        <taxon>Spermatophyta</taxon>
        <taxon>Magnoliopsida</taxon>
        <taxon>eudicotyledons</taxon>
        <taxon>Gunneridae</taxon>
        <taxon>Pentapetalae</taxon>
        <taxon>rosids</taxon>
        <taxon>malvids</taxon>
        <taxon>Brassicales</taxon>
        <taxon>Brassicaceae</taxon>
        <taxon>Arabideae</taxon>
        <taxon>Arabis</taxon>
    </lineage>
</organism>
<keyword evidence="13" id="KW-0472">Membrane</keyword>
<dbReference type="EMBL" id="CABITT030000004">
    <property type="protein sequence ID" value="VVB03509.1"/>
    <property type="molecule type" value="Genomic_DNA"/>
</dbReference>
<evidence type="ECO:0000256" key="8">
    <source>
        <dbReference type="ARBA" id="ARBA00022729"/>
    </source>
</evidence>
<dbReference type="EC" id="2.3.2.27" evidence="4"/>
<comment type="similarity">
    <text evidence="14">Belongs to the RING-type zinc finger family. ATL subfamily.</text>
</comment>
<evidence type="ECO:0000256" key="3">
    <source>
        <dbReference type="ARBA" id="ARBA00004906"/>
    </source>
</evidence>
<evidence type="ECO:0000256" key="14">
    <source>
        <dbReference type="ARBA" id="ARBA00024209"/>
    </source>
</evidence>
<evidence type="ECO:0000256" key="10">
    <source>
        <dbReference type="ARBA" id="ARBA00022786"/>
    </source>
</evidence>
<keyword evidence="11" id="KW-0862">Zinc</keyword>
<feature type="domain" description="Wall-associated receptor kinase galacturonan-binding" evidence="16">
    <location>
        <begin position="33"/>
        <end position="87"/>
    </location>
</feature>
<evidence type="ECO:0000313" key="17">
    <source>
        <dbReference type="EMBL" id="VVB03509.1"/>
    </source>
</evidence>
<gene>
    <name evidence="17" type="ORF">ANE_LOCUS13953</name>
</gene>
<evidence type="ECO:0000256" key="9">
    <source>
        <dbReference type="ARBA" id="ARBA00022771"/>
    </source>
</evidence>
<evidence type="ECO:0000256" key="2">
    <source>
        <dbReference type="ARBA" id="ARBA00004167"/>
    </source>
</evidence>
<keyword evidence="5" id="KW-0808">Transferase</keyword>
<keyword evidence="8 15" id="KW-0732">Signal</keyword>
<feature type="signal peptide" evidence="15">
    <location>
        <begin position="1"/>
        <end position="21"/>
    </location>
</feature>
<dbReference type="OrthoDB" id="8062037at2759"/>
<evidence type="ECO:0000256" key="1">
    <source>
        <dbReference type="ARBA" id="ARBA00000900"/>
    </source>
</evidence>
<evidence type="ECO:0000256" key="5">
    <source>
        <dbReference type="ARBA" id="ARBA00022679"/>
    </source>
</evidence>
<reference evidence="17" key="1">
    <citation type="submission" date="2019-07" db="EMBL/GenBank/DDBJ databases">
        <authorList>
            <person name="Dittberner H."/>
        </authorList>
    </citation>
    <scope>NUCLEOTIDE SEQUENCE [LARGE SCALE GENOMIC DNA]</scope>
</reference>
<dbReference type="Proteomes" id="UP000489600">
    <property type="component" value="Unassembled WGS sequence"/>
</dbReference>